<accession>A0A2A5WCH3</accession>
<feature type="domain" description="BD-FAE-like" evidence="3">
    <location>
        <begin position="112"/>
        <end position="324"/>
    </location>
</feature>
<dbReference type="AlphaFoldDB" id="A0A2A5WCH3"/>
<dbReference type="InterPro" id="IPR029058">
    <property type="entry name" value="AB_hydrolase_fold"/>
</dbReference>
<dbReference type="GO" id="GO:0016787">
    <property type="term" value="F:hydrolase activity"/>
    <property type="evidence" value="ECO:0007669"/>
    <property type="project" value="UniProtKB-KW"/>
</dbReference>
<reference evidence="4 5" key="1">
    <citation type="submission" date="2017-08" db="EMBL/GenBank/DDBJ databases">
        <title>Fine stratification of microbial communities through a metagenomic profile of the photic zone.</title>
        <authorList>
            <person name="Haro-Moreno J.M."/>
            <person name="Lopez-Perez M."/>
            <person name="De La Torre J."/>
            <person name="Picazo A."/>
            <person name="Camacho A."/>
            <person name="Rodriguez-Valera F."/>
        </authorList>
    </citation>
    <scope>NUCLEOTIDE SEQUENCE [LARGE SCALE GENOMIC DNA]</scope>
    <source>
        <strain evidence="4">MED-G28</strain>
    </source>
</reference>
<comment type="caution">
    <text evidence="4">The sequence shown here is derived from an EMBL/GenBank/DDBJ whole genome shotgun (WGS) entry which is preliminary data.</text>
</comment>
<evidence type="ECO:0000313" key="4">
    <source>
        <dbReference type="EMBL" id="PDH33968.1"/>
    </source>
</evidence>
<dbReference type="EMBL" id="NTJZ01000005">
    <property type="protein sequence ID" value="PDH33968.1"/>
    <property type="molecule type" value="Genomic_DNA"/>
</dbReference>
<keyword evidence="1" id="KW-0378">Hydrolase</keyword>
<evidence type="ECO:0000256" key="2">
    <source>
        <dbReference type="SAM" id="Phobius"/>
    </source>
</evidence>
<dbReference type="PANTHER" id="PTHR48081:SF13">
    <property type="entry name" value="ALPHA_BETA HYDROLASE"/>
    <property type="match status" value="1"/>
</dbReference>
<dbReference type="Gene3D" id="3.40.50.1820">
    <property type="entry name" value="alpha/beta hydrolase"/>
    <property type="match status" value="1"/>
</dbReference>
<name>A0A2A5WCH3_9GAMM</name>
<organism evidence="4 5">
    <name type="scientific">OM182 bacterium MED-G28</name>
    <dbReference type="NCBI Taxonomy" id="1986256"/>
    <lineage>
        <taxon>Bacteria</taxon>
        <taxon>Pseudomonadati</taxon>
        <taxon>Pseudomonadota</taxon>
        <taxon>Gammaproteobacteria</taxon>
        <taxon>OMG group</taxon>
        <taxon>OM182 clade</taxon>
    </lineage>
</organism>
<dbReference type="SUPFAM" id="SSF53474">
    <property type="entry name" value="alpha/beta-Hydrolases"/>
    <property type="match status" value="1"/>
</dbReference>
<keyword evidence="2" id="KW-0812">Transmembrane</keyword>
<sequence length="363" mass="40087">MIVIVNGKPDHPLIQIVKYYELLTIMIFFLRIFSRSQLGLNNLISMLIILFVSPSIGIAQSLNEVRDLGIEIPSSDERPAGVIEIDAIFDGYPVTYIHDVVYANYGERELVLNIMLPSLGSVNPYPLVVFIQGSGWLPQNVYRSLPNFVNFARAGYVIASVEYRHSREAIAPAQVQDVKAAIRFMRANAERYGLDPSKVAVWGTSSGGHLAALVGASAGVGSFLTQDNLDQSSEVQAVIDFFGPTDFRRMDDYPSQINHSHASSPESLVVGGPIQTQAVAEIVAGYNPINYISSDRPLPPFLIVHGDIDELVPFNQSTLLYKELREAGKEVTFYRVNGAGHGSGIFSKQMMKIVKDFLDQHLR</sequence>
<dbReference type="InterPro" id="IPR049492">
    <property type="entry name" value="BD-FAE-like_dom"/>
</dbReference>
<dbReference type="Proteomes" id="UP000219329">
    <property type="component" value="Unassembled WGS sequence"/>
</dbReference>
<gene>
    <name evidence="4" type="ORF">CNF02_06320</name>
</gene>
<feature type="transmembrane region" description="Helical" evidence="2">
    <location>
        <begin position="12"/>
        <end position="33"/>
    </location>
</feature>
<keyword evidence="2" id="KW-1133">Transmembrane helix</keyword>
<protein>
    <submittedName>
        <fullName evidence="4">Esterase</fullName>
    </submittedName>
</protein>
<evidence type="ECO:0000256" key="1">
    <source>
        <dbReference type="ARBA" id="ARBA00022801"/>
    </source>
</evidence>
<evidence type="ECO:0000313" key="5">
    <source>
        <dbReference type="Proteomes" id="UP000219329"/>
    </source>
</evidence>
<keyword evidence="2" id="KW-0472">Membrane</keyword>
<dbReference type="Pfam" id="PF20434">
    <property type="entry name" value="BD-FAE"/>
    <property type="match status" value="1"/>
</dbReference>
<dbReference type="InterPro" id="IPR050300">
    <property type="entry name" value="GDXG_lipolytic_enzyme"/>
</dbReference>
<dbReference type="PANTHER" id="PTHR48081">
    <property type="entry name" value="AB HYDROLASE SUPERFAMILY PROTEIN C4A8.06C"/>
    <property type="match status" value="1"/>
</dbReference>
<proteinExistence type="predicted"/>
<feature type="transmembrane region" description="Helical" evidence="2">
    <location>
        <begin position="40"/>
        <end position="59"/>
    </location>
</feature>
<evidence type="ECO:0000259" key="3">
    <source>
        <dbReference type="Pfam" id="PF20434"/>
    </source>
</evidence>